<dbReference type="EMBL" id="BMAW01001052">
    <property type="protein sequence ID" value="GFS72325.1"/>
    <property type="molecule type" value="Genomic_DNA"/>
</dbReference>
<keyword evidence="3" id="KW-1185">Reference proteome</keyword>
<dbReference type="Proteomes" id="UP000887013">
    <property type="component" value="Unassembled WGS sequence"/>
</dbReference>
<dbReference type="AlphaFoldDB" id="A0A8X6MQH3"/>
<evidence type="ECO:0000313" key="3">
    <source>
        <dbReference type="Proteomes" id="UP000887013"/>
    </source>
</evidence>
<dbReference type="OrthoDB" id="123207at2759"/>
<name>A0A8X6MQH3_NEPPI</name>
<reference evidence="2" key="1">
    <citation type="submission" date="2020-08" db="EMBL/GenBank/DDBJ databases">
        <title>Multicomponent nature underlies the extraordinary mechanical properties of spider dragline silk.</title>
        <authorList>
            <person name="Kono N."/>
            <person name="Nakamura H."/>
            <person name="Mori M."/>
            <person name="Yoshida Y."/>
            <person name="Ohtoshi R."/>
            <person name="Malay A.D."/>
            <person name="Moran D.A.P."/>
            <person name="Tomita M."/>
            <person name="Numata K."/>
            <person name="Arakawa K."/>
        </authorList>
    </citation>
    <scope>NUCLEOTIDE SEQUENCE</scope>
</reference>
<evidence type="ECO:0000259" key="1">
    <source>
        <dbReference type="Pfam" id="PF13843"/>
    </source>
</evidence>
<feature type="domain" description="PiggyBac transposable element-derived protein" evidence="1">
    <location>
        <begin position="5"/>
        <end position="147"/>
    </location>
</feature>
<sequence>MIIILLAYLSKEGIYSLGTIIRNRIPNSKIPTEKVFNKMKRGHSMEFVGNYNDVEISLTTWKDNKTVIMASIFADEKPLGKVMRYDKKTKIRVEIIRPHVIEEYNKHMGGVDLLDSIIARHKILMRSKKWCMRIFFHLLDLIIVNAWLLYKRVETDKKSENEKKKKNLMNLQKFKSEVASYLCKMEYNQNTKRGRPSNISIEQMFQTKRCKGTAQSVSCKDIRRDGINHWPIWSEKRIRCKFPNCKGYNQTECEKRKAGLCYNKVNNCFKIFHCM</sequence>
<comment type="caution">
    <text evidence="2">The sequence shown here is derived from an EMBL/GenBank/DDBJ whole genome shotgun (WGS) entry which is preliminary data.</text>
</comment>
<dbReference type="PANTHER" id="PTHR47272:SF2">
    <property type="entry name" value="PIGGYBAC TRANSPOSABLE ELEMENT-DERIVED PROTEIN 3-LIKE"/>
    <property type="match status" value="1"/>
</dbReference>
<dbReference type="Pfam" id="PF13843">
    <property type="entry name" value="DDE_Tnp_1_7"/>
    <property type="match status" value="1"/>
</dbReference>
<protein>
    <submittedName>
        <fullName evidence="2">PiggyBac transposable element-derived protein 2</fullName>
    </submittedName>
</protein>
<gene>
    <name evidence="2" type="primary">PGBD2_6</name>
    <name evidence="2" type="ORF">NPIL_264151</name>
</gene>
<accession>A0A8X6MQH3</accession>
<evidence type="ECO:0000313" key="2">
    <source>
        <dbReference type="EMBL" id="GFS72325.1"/>
    </source>
</evidence>
<dbReference type="PANTHER" id="PTHR47272">
    <property type="entry name" value="DDE_TNP_1_7 DOMAIN-CONTAINING PROTEIN"/>
    <property type="match status" value="1"/>
</dbReference>
<proteinExistence type="predicted"/>
<dbReference type="InterPro" id="IPR029526">
    <property type="entry name" value="PGBD"/>
</dbReference>
<organism evidence="2 3">
    <name type="scientific">Nephila pilipes</name>
    <name type="common">Giant wood spider</name>
    <name type="synonym">Nephila maculata</name>
    <dbReference type="NCBI Taxonomy" id="299642"/>
    <lineage>
        <taxon>Eukaryota</taxon>
        <taxon>Metazoa</taxon>
        <taxon>Ecdysozoa</taxon>
        <taxon>Arthropoda</taxon>
        <taxon>Chelicerata</taxon>
        <taxon>Arachnida</taxon>
        <taxon>Araneae</taxon>
        <taxon>Araneomorphae</taxon>
        <taxon>Entelegynae</taxon>
        <taxon>Araneoidea</taxon>
        <taxon>Nephilidae</taxon>
        <taxon>Nephila</taxon>
    </lineage>
</organism>